<keyword evidence="2" id="KW-0805">Transcription regulation</keyword>
<dbReference type="InterPro" id="IPR036388">
    <property type="entry name" value="WH-like_DNA-bd_sf"/>
</dbReference>
<comment type="similarity">
    <text evidence="1">Belongs to the sigma-70 factor family. ECF subfamily.</text>
</comment>
<evidence type="ECO:0000256" key="3">
    <source>
        <dbReference type="ARBA" id="ARBA00023082"/>
    </source>
</evidence>
<evidence type="ECO:0000256" key="4">
    <source>
        <dbReference type="ARBA" id="ARBA00023163"/>
    </source>
</evidence>
<dbReference type="STRING" id="408074.SAMN05660909_01025"/>
<dbReference type="InterPro" id="IPR013324">
    <property type="entry name" value="RNA_pol_sigma_r3/r4-like"/>
</dbReference>
<dbReference type="PANTHER" id="PTHR43133:SF46">
    <property type="entry name" value="RNA POLYMERASE SIGMA-70 FACTOR ECF SUBFAMILY"/>
    <property type="match status" value="1"/>
</dbReference>
<evidence type="ECO:0000313" key="8">
    <source>
        <dbReference type="Proteomes" id="UP000199656"/>
    </source>
</evidence>
<dbReference type="Proteomes" id="UP000199656">
    <property type="component" value="Unassembled WGS sequence"/>
</dbReference>
<dbReference type="SUPFAM" id="SSF88659">
    <property type="entry name" value="Sigma3 and sigma4 domains of RNA polymerase sigma factors"/>
    <property type="match status" value="1"/>
</dbReference>
<keyword evidence="3" id="KW-0731">Sigma factor</keyword>
<gene>
    <name evidence="7" type="ORF">SAMN05660909_01025</name>
</gene>
<dbReference type="PANTHER" id="PTHR43133">
    <property type="entry name" value="RNA POLYMERASE ECF-TYPE SIGMA FACTO"/>
    <property type="match status" value="1"/>
</dbReference>
<dbReference type="InterPro" id="IPR013249">
    <property type="entry name" value="RNA_pol_sigma70_r4_t2"/>
</dbReference>
<evidence type="ECO:0000259" key="5">
    <source>
        <dbReference type="Pfam" id="PF04542"/>
    </source>
</evidence>
<dbReference type="AlphaFoldDB" id="A0A1H3YXH5"/>
<protein>
    <submittedName>
        <fullName evidence="7">RNA polymerase sigma-70 factor, ECF subfamily</fullName>
    </submittedName>
</protein>
<dbReference type="RefSeq" id="WP_089759326.1">
    <property type="nucleotide sequence ID" value="NZ_BKAT01000002.1"/>
</dbReference>
<proteinExistence type="inferred from homology"/>
<dbReference type="Pfam" id="PF08281">
    <property type="entry name" value="Sigma70_r4_2"/>
    <property type="match status" value="1"/>
</dbReference>
<evidence type="ECO:0000313" key="7">
    <source>
        <dbReference type="EMBL" id="SEA16263.1"/>
    </source>
</evidence>
<dbReference type="Pfam" id="PF04542">
    <property type="entry name" value="Sigma70_r2"/>
    <property type="match status" value="1"/>
</dbReference>
<dbReference type="NCBIfam" id="TIGR02937">
    <property type="entry name" value="sigma70-ECF"/>
    <property type="match status" value="1"/>
</dbReference>
<sequence length="167" mass="20085">MDQLLLGVKNNEEPAFEQVYKLKREKVLAFFYKKTRSVDDAADLMQSVFFRFWKYRHTIDVYATIDQHLFQLAKHVYIDYLRTSKRHANEPIEAHEFPADENNYDYLERESVLYHLKSEAPLNQRIFLLNKLHGYSYQQIAHLLSMPVKSIDNYINKTLKRLRKKLN</sequence>
<keyword evidence="8" id="KW-1185">Reference proteome</keyword>
<reference evidence="8" key="1">
    <citation type="submission" date="2016-10" db="EMBL/GenBank/DDBJ databases">
        <authorList>
            <person name="Varghese N."/>
            <person name="Submissions S."/>
        </authorList>
    </citation>
    <scope>NUCLEOTIDE SEQUENCE [LARGE SCALE GENOMIC DNA]</scope>
    <source>
        <strain evidence="8">DSM 23920</strain>
    </source>
</reference>
<dbReference type="GO" id="GO:0016987">
    <property type="term" value="F:sigma factor activity"/>
    <property type="evidence" value="ECO:0007669"/>
    <property type="project" value="UniProtKB-KW"/>
</dbReference>
<dbReference type="Gene3D" id="1.10.1740.10">
    <property type="match status" value="1"/>
</dbReference>
<dbReference type="SUPFAM" id="SSF88946">
    <property type="entry name" value="Sigma2 domain of RNA polymerase sigma factors"/>
    <property type="match status" value="1"/>
</dbReference>
<organism evidence="7 8">
    <name type="scientific">Chitinophaga terrae</name>
    <name type="common">ex Kim and Jung 2007</name>
    <dbReference type="NCBI Taxonomy" id="408074"/>
    <lineage>
        <taxon>Bacteria</taxon>
        <taxon>Pseudomonadati</taxon>
        <taxon>Bacteroidota</taxon>
        <taxon>Chitinophagia</taxon>
        <taxon>Chitinophagales</taxon>
        <taxon>Chitinophagaceae</taxon>
        <taxon>Chitinophaga</taxon>
    </lineage>
</organism>
<keyword evidence="4" id="KW-0804">Transcription</keyword>
<dbReference type="GO" id="GO:0003677">
    <property type="term" value="F:DNA binding"/>
    <property type="evidence" value="ECO:0007669"/>
    <property type="project" value="InterPro"/>
</dbReference>
<dbReference type="InterPro" id="IPR007627">
    <property type="entry name" value="RNA_pol_sigma70_r2"/>
</dbReference>
<feature type="domain" description="RNA polymerase sigma-70 region 2" evidence="5">
    <location>
        <begin position="24"/>
        <end position="86"/>
    </location>
</feature>
<name>A0A1H3YXH5_9BACT</name>
<evidence type="ECO:0000256" key="1">
    <source>
        <dbReference type="ARBA" id="ARBA00010641"/>
    </source>
</evidence>
<evidence type="ECO:0000256" key="2">
    <source>
        <dbReference type="ARBA" id="ARBA00023015"/>
    </source>
</evidence>
<dbReference type="Gene3D" id="1.10.10.10">
    <property type="entry name" value="Winged helix-like DNA-binding domain superfamily/Winged helix DNA-binding domain"/>
    <property type="match status" value="1"/>
</dbReference>
<dbReference type="OrthoDB" id="663247at2"/>
<dbReference type="InterPro" id="IPR014284">
    <property type="entry name" value="RNA_pol_sigma-70_dom"/>
</dbReference>
<dbReference type="InterPro" id="IPR039425">
    <property type="entry name" value="RNA_pol_sigma-70-like"/>
</dbReference>
<dbReference type="InterPro" id="IPR013325">
    <property type="entry name" value="RNA_pol_sigma_r2"/>
</dbReference>
<dbReference type="EMBL" id="FNRL01000003">
    <property type="protein sequence ID" value="SEA16263.1"/>
    <property type="molecule type" value="Genomic_DNA"/>
</dbReference>
<feature type="domain" description="RNA polymerase sigma factor 70 region 4 type 2" evidence="6">
    <location>
        <begin position="121"/>
        <end position="162"/>
    </location>
</feature>
<accession>A0A1H3YXH5</accession>
<evidence type="ECO:0000259" key="6">
    <source>
        <dbReference type="Pfam" id="PF08281"/>
    </source>
</evidence>
<dbReference type="GO" id="GO:0006352">
    <property type="term" value="P:DNA-templated transcription initiation"/>
    <property type="evidence" value="ECO:0007669"/>
    <property type="project" value="InterPro"/>
</dbReference>